<protein>
    <submittedName>
        <fullName evidence="3">Uncharacterized protein</fullName>
    </submittedName>
</protein>
<dbReference type="OrthoDB" id="1921902at2759"/>
<dbReference type="AlphaFoldDB" id="A0A9Q0JA16"/>
<proteinExistence type="predicted"/>
<evidence type="ECO:0000256" key="1">
    <source>
        <dbReference type="SAM" id="MobiDB-lite"/>
    </source>
</evidence>
<evidence type="ECO:0000313" key="4">
    <source>
        <dbReference type="Proteomes" id="UP001141552"/>
    </source>
</evidence>
<feature type="chain" id="PRO_5040312534" evidence="2">
    <location>
        <begin position="20"/>
        <end position="683"/>
    </location>
</feature>
<feature type="non-terminal residue" evidence="3">
    <location>
        <position position="683"/>
    </location>
</feature>
<feature type="compositionally biased region" description="Low complexity" evidence="1">
    <location>
        <begin position="75"/>
        <end position="86"/>
    </location>
</feature>
<evidence type="ECO:0000256" key="2">
    <source>
        <dbReference type="SAM" id="SignalP"/>
    </source>
</evidence>
<name>A0A9Q0JA16_9ROSI</name>
<feature type="region of interest" description="Disordered" evidence="1">
    <location>
        <begin position="295"/>
        <end position="315"/>
    </location>
</feature>
<dbReference type="Proteomes" id="UP001141552">
    <property type="component" value="Unassembled WGS sequence"/>
</dbReference>
<feature type="compositionally biased region" description="Low complexity" evidence="1">
    <location>
        <begin position="151"/>
        <end position="178"/>
    </location>
</feature>
<evidence type="ECO:0000313" key="3">
    <source>
        <dbReference type="EMBL" id="KAJ4833642.1"/>
    </source>
</evidence>
<dbReference type="EMBL" id="JAKUCV010004898">
    <property type="protein sequence ID" value="KAJ4833642.1"/>
    <property type="molecule type" value="Genomic_DNA"/>
</dbReference>
<accession>A0A9Q0JA16</accession>
<dbReference type="PANTHER" id="PTHR36022">
    <property type="entry name" value="GPI-ANCHORED ADHESIN-LIKE PROTEIN"/>
    <property type="match status" value="1"/>
</dbReference>
<keyword evidence="4" id="KW-1185">Reference proteome</keyword>
<feature type="compositionally biased region" description="Polar residues" evidence="1">
    <location>
        <begin position="236"/>
        <end position="252"/>
    </location>
</feature>
<keyword evidence="2" id="KW-0732">Signal</keyword>
<reference evidence="3" key="1">
    <citation type="submission" date="2022-02" db="EMBL/GenBank/DDBJ databases">
        <authorList>
            <person name="Henning P.M."/>
            <person name="McCubbin A.G."/>
            <person name="Shore J.S."/>
        </authorList>
    </citation>
    <scope>NUCLEOTIDE SEQUENCE</scope>
    <source>
        <strain evidence="3">F60SS</strain>
        <tissue evidence="3">Leaves</tissue>
    </source>
</reference>
<organism evidence="3 4">
    <name type="scientific">Turnera subulata</name>
    <dbReference type="NCBI Taxonomy" id="218843"/>
    <lineage>
        <taxon>Eukaryota</taxon>
        <taxon>Viridiplantae</taxon>
        <taxon>Streptophyta</taxon>
        <taxon>Embryophyta</taxon>
        <taxon>Tracheophyta</taxon>
        <taxon>Spermatophyta</taxon>
        <taxon>Magnoliopsida</taxon>
        <taxon>eudicotyledons</taxon>
        <taxon>Gunneridae</taxon>
        <taxon>Pentapetalae</taxon>
        <taxon>rosids</taxon>
        <taxon>fabids</taxon>
        <taxon>Malpighiales</taxon>
        <taxon>Passifloraceae</taxon>
        <taxon>Turnera</taxon>
    </lineage>
</organism>
<feature type="compositionally biased region" description="Low complexity" evidence="1">
    <location>
        <begin position="100"/>
        <end position="109"/>
    </location>
</feature>
<feature type="region of interest" description="Disordered" evidence="1">
    <location>
        <begin position="224"/>
        <end position="256"/>
    </location>
</feature>
<comment type="caution">
    <text evidence="3">The sequence shown here is derived from an EMBL/GenBank/DDBJ whole genome shotgun (WGS) entry which is preliminary data.</text>
</comment>
<feature type="region of interest" description="Disordered" evidence="1">
    <location>
        <begin position="25"/>
        <end position="86"/>
    </location>
</feature>
<dbReference type="PANTHER" id="PTHR36022:SF1">
    <property type="entry name" value="GPI-ANCHORED ADHESIN-LIKE PROTEIN"/>
    <property type="match status" value="1"/>
</dbReference>
<reference evidence="3" key="2">
    <citation type="journal article" date="2023" name="Plants (Basel)">
        <title>Annotation of the Turnera subulata (Passifloraceae) Draft Genome Reveals the S-Locus Evolved after the Divergence of Turneroideae from Passifloroideae in a Stepwise Manner.</title>
        <authorList>
            <person name="Henning P.M."/>
            <person name="Roalson E.H."/>
            <person name="Mir W."/>
            <person name="McCubbin A.G."/>
            <person name="Shore J.S."/>
        </authorList>
    </citation>
    <scope>NUCLEOTIDE SEQUENCE</scope>
    <source>
        <strain evidence="3">F60SS</strain>
    </source>
</reference>
<gene>
    <name evidence="3" type="ORF">Tsubulata_001264</name>
</gene>
<feature type="signal peptide" evidence="2">
    <location>
        <begin position="1"/>
        <end position="19"/>
    </location>
</feature>
<feature type="region of interest" description="Disordered" evidence="1">
    <location>
        <begin position="100"/>
        <end position="186"/>
    </location>
</feature>
<sequence length="683" mass="73791">ASPYCTSILILQILWWVKTQKMNRTSSSSSTSKAKTHNQKLPSAALSETRKLGSKKKQQQQQQQRDPFRDLNNCISSSSNTNSSTEIEAPRGCLRFFLSHHSSSSSSSSTKTPSRTLAASKPQHSTKSAPNPKLKANPKKCNKPIITQQKPRSNPSPLVPVSNHSSLSNSRLTLLNNSDLKDKKNKPTINTRVLVHGACSFDEPNSTPVPSSKMATGSALNYSSVQEDEGNVRANPDSTSGNSRTPPVQASLSPEIPCDSSAVSANTKTPACYAAGHVLSGVVDKRKCRPRGILTAGEPRSLSSFESDTEPEQQQENIVSSVTALLVPVEASVHWLLSPCREEEEGRKQKCKAGFCPSPNLEDYSSLLSSTPPNLAGRNDFPVDDLCNISISTTSTRERSVSPLSPADLPQFRGFLGSPLSDDVVVSSLVRENNKHSPCSTASLVSGNVIQTPQSHTSYDTRAALSWLTGDANHKKQGIFDCELGTAAEELQAPNFASVGDLPVGVSTSSSFQFDCFETPSQAVDLSKFQGIFHDRASWFSNSTSENVSQSQMRISWREGLVSRIVEMDEFDFCRCLSDEEEEVACGSDDNHLSSELRSKLSADAREDHIQDNGFVSPETIITKHVTDEKANGDCPPSPGVPCSCSESISTDGGGLACSDDSDWTLCYKNQGLDTGGLGRFRS</sequence>
<feature type="compositionally biased region" description="Polar residues" evidence="1">
    <location>
        <begin position="110"/>
        <end position="126"/>
    </location>
</feature>